<dbReference type="AlphaFoldDB" id="A0AAV6UFB6"/>
<reference evidence="1 2" key="1">
    <citation type="journal article" date="2022" name="Nat. Ecol. Evol.">
        <title>A masculinizing supergene underlies an exaggerated male reproductive morph in a spider.</title>
        <authorList>
            <person name="Hendrickx F."/>
            <person name="De Corte Z."/>
            <person name="Sonet G."/>
            <person name="Van Belleghem S.M."/>
            <person name="Kostlbacher S."/>
            <person name="Vangestel C."/>
        </authorList>
    </citation>
    <scope>NUCLEOTIDE SEQUENCE [LARGE SCALE GENOMIC DNA]</scope>
    <source>
        <strain evidence="1">W744_W776</strain>
    </source>
</reference>
<organism evidence="1 2">
    <name type="scientific">Oedothorax gibbosus</name>
    <dbReference type="NCBI Taxonomy" id="931172"/>
    <lineage>
        <taxon>Eukaryota</taxon>
        <taxon>Metazoa</taxon>
        <taxon>Ecdysozoa</taxon>
        <taxon>Arthropoda</taxon>
        <taxon>Chelicerata</taxon>
        <taxon>Arachnida</taxon>
        <taxon>Araneae</taxon>
        <taxon>Araneomorphae</taxon>
        <taxon>Entelegynae</taxon>
        <taxon>Araneoidea</taxon>
        <taxon>Linyphiidae</taxon>
        <taxon>Erigoninae</taxon>
        <taxon>Oedothorax</taxon>
    </lineage>
</organism>
<dbReference type="EMBL" id="JAFNEN010000466">
    <property type="protein sequence ID" value="KAG8182351.1"/>
    <property type="molecule type" value="Genomic_DNA"/>
</dbReference>
<keyword evidence="2" id="KW-1185">Reference proteome</keyword>
<evidence type="ECO:0000313" key="1">
    <source>
        <dbReference type="EMBL" id="KAG8182351.1"/>
    </source>
</evidence>
<name>A0AAV6UFB6_9ARAC</name>
<protein>
    <submittedName>
        <fullName evidence="1">Uncharacterized protein</fullName>
    </submittedName>
</protein>
<sequence length="69" mass="7887">MRKIFDYLFIDIQMESEERAMLVSAATARSEEGMCKHSKTAWDRILQELRIPPGFAKRGNDTLGLEGLN</sequence>
<comment type="caution">
    <text evidence="1">The sequence shown here is derived from an EMBL/GenBank/DDBJ whole genome shotgun (WGS) entry which is preliminary data.</text>
</comment>
<evidence type="ECO:0000313" key="2">
    <source>
        <dbReference type="Proteomes" id="UP000827092"/>
    </source>
</evidence>
<dbReference type="Proteomes" id="UP000827092">
    <property type="component" value="Unassembled WGS sequence"/>
</dbReference>
<gene>
    <name evidence="1" type="ORF">JTE90_010117</name>
</gene>
<proteinExistence type="predicted"/>
<accession>A0AAV6UFB6</accession>